<sequence>MAPPLISYAPLGPGYKNMSMIVMDLVPGMSLWDRYADNPLPEAVKTGVKDILHVTEQEGYIYGDLRRRNVMVAHTNSATTEVDNLRVQFIDFDCAGKVGSGVRYPAHLSDVVKIVSGAEDMTEI</sequence>
<protein>
    <recommendedName>
        <fullName evidence="3">Non-specific serine/threonine protein kinase</fullName>
    </recommendedName>
</protein>
<evidence type="ECO:0000313" key="1">
    <source>
        <dbReference type="EMBL" id="TFL07248.1"/>
    </source>
</evidence>
<dbReference type="InterPro" id="IPR011009">
    <property type="entry name" value="Kinase-like_dom_sf"/>
</dbReference>
<gene>
    <name evidence="1" type="ORF">BDV98DRAFT_587752</name>
</gene>
<proteinExistence type="predicted"/>
<evidence type="ECO:0000313" key="2">
    <source>
        <dbReference type="Proteomes" id="UP000305067"/>
    </source>
</evidence>
<accession>A0A5C3R0X9</accession>
<dbReference type="Proteomes" id="UP000305067">
    <property type="component" value="Unassembled WGS sequence"/>
</dbReference>
<dbReference type="OrthoDB" id="4062651at2759"/>
<keyword evidence="2" id="KW-1185">Reference proteome</keyword>
<reference evidence="1 2" key="1">
    <citation type="journal article" date="2019" name="Nat. Ecol. Evol.">
        <title>Megaphylogeny resolves global patterns of mushroom evolution.</title>
        <authorList>
            <person name="Varga T."/>
            <person name="Krizsan K."/>
            <person name="Foldi C."/>
            <person name="Dima B."/>
            <person name="Sanchez-Garcia M."/>
            <person name="Sanchez-Ramirez S."/>
            <person name="Szollosi G.J."/>
            <person name="Szarkandi J.G."/>
            <person name="Papp V."/>
            <person name="Albert L."/>
            <person name="Andreopoulos W."/>
            <person name="Angelini C."/>
            <person name="Antonin V."/>
            <person name="Barry K.W."/>
            <person name="Bougher N.L."/>
            <person name="Buchanan P."/>
            <person name="Buyck B."/>
            <person name="Bense V."/>
            <person name="Catcheside P."/>
            <person name="Chovatia M."/>
            <person name="Cooper J."/>
            <person name="Damon W."/>
            <person name="Desjardin D."/>
            <person name="Finy P."/>
            <person name="Geml J."/>
            <person name="Haridas S."/>
            <person name="Hughes K."/>
            <person name="Justo A."/>
            <person name="Karasinski D."/>
            <person name="Kautmanova I."/>
            <person name="Kiss B."/>
            <person name="Kocsube S."/>
            <person name="Kotiranta H."/>
            <person name="LaButti K.M."/>
            <person name="Lechner B.E."/>
            <person name="Liimatainen K."/>
            <person name="Lipzen A."/>
            <person name="Lukacs Z."/>
            <person name="Mihaltcheva S."/>
            <person name="Morgado L.N."/>
            <person name="Niskanen T."/>
            <person name="Noordeloos M.E."/>
            <person name="Ohm R.A."/>
            <person name="Ortiz-Santana B."/>
            <person name="Ovrebo C."/>
            <person name="Racz N."/>
            <person name="Riley R."/>
            <person name="Savchenko A."/>
            <person name="Shiryaev A."/>
            <person name="Soop K."/>
            <person name="Spirin V."/>
            <person name="Szebenyi C."/>
            <person name="Tomsovsky M."/>
            <person name="Tulloss R.E."/>
            <person name="Uehling J."/>
            <person name="Grigoriev I.V."/>
            <person name="Vagvolgyi C."/>
            <person name="Papp T."/>
            <person name="Martin F.M."/>
            <person name="Miettinen O."/>
            <person name="Hibbett D.S."/>
            <person name="Nagy L.G."/>
        </authorList>
    </citation>
    <scope>NUCLEOTIDE SEQUENCE [LARGE SCALE GENOMIC DNA]</scope>
    <source>
        <strain evidence="1 2">CBS 309.79</strain>
    </source>
</reference>
<dbReference type="STRING" id="1884261.A0A5C3R0X9"/>
<dbReference type="SUPFAM" id="SSF56112">
    <property type="entry name" value="Protein kinase-like (PK-like)"/>
    <property type="match status" value="1"/>
</dbReference>
<dbReference type="EMBL" id="ML178814">
    <property type="protein sequence ID" value="TFL07248.1"/>
    <property type="molecule type" value="Genomic_DNA"/>
</dbReference>
<evidence type="ECO:0008006" key="3">
    <source>
        <dbReference type="Google" id="ProtNLM"/>
    </source>
</evidence>
<dbReference type="AlphaFoldDB" id="A0A5C3R0X9"/>
<organism evidence="1 2">
    <name type="scientific">Pterulicium gracile</name>
    <dbReference type="NCBI Taxonomy" id="1884261"/>
    <lineage>
        <taxon>Eukaryota</taxon>
        <taxon>Fungi</taxon>
        <taxon>Dikarya</taxon>
        <taxon>Basidiomycota</taxon>
        <taxon>Agaricomycotina</taxon>
        <taxon>Agaricomycetes</taxon>
        <taxon>Agaricomycetidae</taxon>
        <taxon>Agaricales</taxon>
        <taxon>Pleurotineae</taxon>
        <taxon>Pterulaceae</taxon>
        <taxon>Pterulicium</taxon>
    </lineage>
</organism>
<name>A0A5C3R0X9_9AGAR</name>